<keyword evidence="1" id="KW-0732">Signal</keyword>
<protein>
    <recommendedName>
        <fullName evidence="4">Apple domain-containing protein</fullName>
    </recommendedName>
</protein>
<feature type="chain" id="PRO_5042198751" description="Apple domain-containing protein" evidence="1">
    <location>
        <begin position="23"/>
        <end position="83"/>
    </location>
</feature>
<keyword evidence="3" id="KW-1185">Reference proteome</keyword>
<feature type="signal peptide" evidence="1">
    <location>
        <begin position="1"/>
        <end position="22"/>
    </location>
</feature>
<dbReference type="Proteomes" id="UP001221757">
    <property type="component" value="Unassembled WGS sequence"/>
</dbReference>
<comment type="caution">
    <text evidence="2">The sequence shown here is derived from an EMBL/GenBank/DDBJ whole genome shotgun (WGS) entry which is preliminary data.</text>
</comment>
<accession>A0AAD7D725</accession>
<sequence>MVPRAALVVLSLFALFAPCASAQLREPSAHLLESALIPDDVKPGIGNLTHVLPQCQTLCDAYDVMNTVCYLVPLHPGLLIERV</sequence>
<evidence type="ECO:0000256" key="1">
    <source>
        <dbReference type="SAM" id="SignalP"/>
    </source>
</evidence>
<organism evidence="2 3">
    <name type="scientific">Mycena rosella</name>
    <name type="common">Pink bonnet</name>
    <name type="synonym">Agaricus rosellus</name>
    <dbReference type="NCBI Taxonomy" id="1033263"/>
    <lineage>
        <taxon>Eukaryota</taxon>
        <taxon>Fungi</taxon>
        <taxon>Dikarya</taxon>
        <taxon>Basidiomycota</taxon>
        <taxon>Agaricomycotina</taxon>
        <taxon>Agaricomycetes</taxon>
        <taxon>Agaricomycetidae</taxon>
        <taxon>Agaricales</taxon>
        <taxon>Marasmiineae</taxon>
        <taxon>Mycenaceae</taxon>
        <taxon>Mycena</taxon>
    </lineage>
</organism>
<dbReference type="AlphaFoldDB" id="A0AAD7D725"/>
<gene>
    <name evidence="2" type="ORF">B0H17DRAFT_1076155</name>
</gene>
<name>A0AAD7D725_MYCRO</name>
<evidence type="ECO:0008006" key="4">
    <source>
        <dbReference type="Google" id="ProtNLM"/>
    </source>
</evidence>
<evidence type="ECO:0000313" key="3">
    <source>
        <dbReference type="Proteomes" id="UP001221757"/>
    </source>
</evidence>
<dbReference type="EMBL" id="JARKIE010000117">
    <property type="protein sequence ID" value="KAJ7681496.1"/>
    <property type="molecule type" value="Genomic_DNA"/>
</dbReference>
<reference evidence="2" key="1">
    <citation type="submission" date="2023-03" db="EMBL/GenBank/DDBJ databases">
        <title>Massive genome expansion in bonnet fungi (Mycena s.s.) driven by repeated elements and novel gene families across ecological guilds.</title>
        <authorList>
            <consortium name="Lawrence Berkeley National Laboratory"/>
            <person name="Harder C.B."/>
            <person name="Miyauchi S."/>
            <person name="Viragh M."/>
            <person name="Kuo A."/>
            <person name="Thoen E."/>
            <person name="Andreopoulos B."/>
            <person name="Lu D."/>
            <person name="Skrede I."/>
            <person name="Drula E."/>
            <person name="Henrissat B."/>
            <person name="Morin E."/>
            <person name="Kohler A."/>
            <person name="Barry K."/>
            <person name="LaButti K."/>
            <person name="Morin E."/>
            <person name="Salamov A."/>
            <person name="Lipzen A."/>
            <person name="Mereny Z."/>
            <person name="Hegedus B."/>
            <person name="Baldrian P."/>
            <person name="Stursova M."/>
            <person name="Weitz H."/>
            <person name="Taylor A."/>
            <person name="Grigoriev I.V."/>
            <person name="Nagy L.G."/>
            <person name="Martin F."/>
            <person name="Kauserud H."/>
        </authorList>
    </citation>
    <scope>NUCLEOTIDE SEQUENCE</scope>
    <source>
        <strain evidence="2">CBHHK067</strain>
    </source>
</reference>
<proteinExistence type="predicted"/>
<evidence type="ECO:0000313" key="2">
    <source>
        <dbReference type="EMBL" id="KAJ7681496.1"/>
    </source>
</evidence>